<dbReference type="Gene3D" id="3.40.50.300">
    <property type="entry name" value="P-loop containing nucleotide triphosphate hydrolases"/>
    <property type="match status" value="2"/>
</dbReference>
<keyword evidence="4 9" id="KW-0347">Helicase</keyword>
<evidence type="ECO:0000256" key="2">
    <source>
        <dbReference type="ARBA" id="ARBA00022741"/>
    </source>
</evidence>
<dbReference type="Pfam" id="PF21010">
    <property type="entry name" value="HA2_C"/>
    <property type="match status" value="1"/>
</dbReference>
<dbReference type="GO" id="GO:0005524">
    <property type="term" value="F:ATP binding"/>
    <property type="evidence" value="ECO:0007669"/>
    <property type="project" value="UniProtKB-KW"/>
</dbReference>
<dbReference type="GO" id="GO:0003724">
    <property type="term" value="F:RNA helicase activity"/>
    <property type="evidence" value="ECO:0007669"/>
    <property type="project" value="UniProtKB-EC"/>
</dbReference>
<evidence type="ECO:0000256" key="5">
    <source>
        <dbReference type="ARBA" id="ARBA00022840"/>
    </source>
</evidence>
<dbReference type="Gene3D" id="1.20.120.1080">
    <property type="match status" value="1"/>
</dbReference>
<dbReference type="PANTHER" id="PTHR18934:SF136">
    <property type="entry name" value="ATP-DEPENDENT RNA HELICASE DHX35-RELATED"/>
    <property type="match status" value="1"/>
</dbReference>
<dbReference type="PROSITE" id="PS00690">
    <property type="entry name" value="DEAH_ATP_HELICASE"/>
    <property type="match status" value="1"/>
</dbReference>
<dbReference type="GO" id="GO:0016787">
    <property type="term" value="F:hydrolase activity"/>
    <property type="evidence" value="ECO:0007669"/>
    <property type="project" value="UniProtKB-KW"/>
</dbReference>
<keyword evidence="3" id="KW-0378">Hydrolase</keyword>
<dbReference type="CDD" id="cd17917">
    <property type="entry name" value="DEXHc_RHA-like"/>
    <property type="match status" value="1"/>
</dbReference>
<protein>
    <recommendedName>
        <fullName evidence="1">RNA helicase</fullName>
        <ecNumber evidence="1">3.6.4.13</ecNumber>
    </recommendedName>
</protein>
<dbReference type="InterPro" id="IPR001650">
    <property type="entry name" value="Helicase_C-like"/>
</dbReference>
<dbReference type="SMART" id="SM00847">
    <property type="entry name" value="HA2"/>
    <property type="match status" value="1"/>
</dbReference>
<evidence type="ECO:0000256" key="6">
    <source>
        <dbReference type="ARBA" id="ARBA00047984"/>
    </source>
</evidence>
<reference evidence="9" key="1">
    <citation type="journal article" date="2014" name="BMC Genomics">
        <title>Characterizing the developmental transcriptome of the oriental fruit fly, Bactrocera dorsalis (Diptera: Tephritidae) through comparative genomic analysis with Drosophila melanogaster utilizing modENCODE datasets.</title>
        <authorList>
            <person name="Geib S.M."/>
            <person name="Calla B."/>
            <person name="Hall B."/>
            <person name="Hou S."/>
            <person name="Manoukis N.C."/>
        </authorList>
    </citation>
    <scope>NUCLEOTIDE SEQUENCE</scope>
    <source>
        <strain evidence="9">Punador</strain>
    </source>
</reference>
<dbReference type="InterPro" id="IPR048333">
    <property type="entry name" value="HA2_WH"/>
</dbReference>
<dbReference type="GO" id="GO:0071013">
    <property type="term" value="C:catalytic step 2 spliceosome"/>
    <property type="evidence" value="ECO:0007669"/>
    <property type="project" value="TreeGrafter"/>
</dbReference>
<dbReference type="InterPro" id="IPR027417">
    <property type="entry name" value="P-loop_NTPase"/>
</dbReference>
<dbReference type="AlphaFoldDB" id="A0A034W6B4"/>
<proteinExistence type="predicted"/>
<dbReference type="FunFam" id="3.40.50.300:FF:002204">
    <property type="entry name" value="Uncharacterized protein, isoform C"/>
    <property type="match status" value="1"/>
</dbReference>
<evidence type="ECO:0000256" key="3">
    <source>
        <dbReference type="ARBA" id="ARBA00022801"/>
    </source>
</evidence>
<name>A0A034W6B4_BACDO</name>
<dbReference type="Pfam" id="PF07717">
    <property type="entry name" value="OB_NTP_bind"/>
    <property type="match status" value="1"/>
</dbReference>
<dbReference type="Pfam" id="PF04408">
    <property type="entry name" value="WHD_HA2"/>
    <property type="match status" value="1"/>
</dbReference>
<dbReference type="EC" id="3.6.4.13" evidence="1"/>
<dbReference type="InterPro" id="IPR002464">
    <property type="entry name" value="DNA/RNA_helicase_DEAH_CS"/>
</dbReference>
<evidence type="ECO:0000256" key="4">
    <source>
        <dbReference type="ARBA" id="ARBA00022806"/>
    </source>
</evidence>
<sequence length="681" mass="76977">MVSLQLKPNFLAPDVDEVGSRRDDYVTTNETESCFVFNANHNLPIIEQRKRLPIHKYRRDILYCLEKNQVLILVGETGSGKSTQLPQYLYELGWHTKGEIGITQPRRISAITLANRVALERGEVVGSTVGFVVKFLEKTSEATAIKYMTEGILLRELLTDPLLMRYSVVVIDEAHERNLITDIIIGLLKKVVNKRPTLKLIISSATIDADTFADFFKTNSSIILSVEGRTHPISIFYLSNPCADYVNEAVETVWKIHKKEAQGDILVFLTGQEEVLQAVSLTKDYMNLKDDNTLQPVPMYGSLTHKEQLKVFFAAEKGVRKVIFATNIAETSITIPGVVYVVDCGFIKLKWFDSDSATDQLVVVPISKATSLQRAGRAGRTRPGKVYRLYTEEDFEKLPDRFPPEIRRCELSAMILNIKALGISNILKFNFPSPPPAKNVLAALETLHALEAINNEGNLTKPLGYFMAEMPLPPMLSRMLYMSGSMNCSEEILTIIAMLQVETVFAHPATGQGQIKARVAKRNFEVAEGDLITMLNVFTAFIENDQSKQFCRTYYLNYRNLNCAYELRQQLVKLAKKHLNLPLKSCNGNVETICKCITSAFFLNAAYLHYTGVYKRIQEGLDLHIHPLSSLYTLPQPQYIVFTELIHTTKIFMSNITVIKEEWLAELSSHYYCKTSIQNNV</sequence>
<evidence type="ECO:0000259" key="8">
    <source>
        <dbReference type="PROSITE" id="PS51194"/>
    </source>
</evidence>
<organism evidence="9">
    <name type="scientific">Bactrocera dorsalis</name>
    <name type="common">Oriental fruit fly</name>
    <name type="synonym">Dacus dorsalis</name>
    <dbReference type="NCBI Taxonomy" id="27457"/>
    <lineage>
        <taxon>Eukaryota</taxon>
        <taxon>Metazoa</taxon>
        <taxon>Ecdysozoa</taxon>
        <taxon>Arthropoda</taxon>
        <taxon>Hexapoda</taxon>
        <taxon>Insecta</taxon>
        <taxon>Pterygota</taxon>
        <taxon>Neoptera</taxon>
        <taxon>Endopterygota</taxon>
        <taxon>Diptera</taxon>
        <taxon>Brachycera</taxon>
        <taxon>Muscomorpha</taxon>
        <taxon>Tephritoidea</taxon>
        <taxon>Tephritidae</taxon>
        <taxon>Bactrocera</taxon>
        <taxon>Bactrocera</taxon>
    </lineage>
</organism>
<dbReference type="FunFam" id="3.40.50.300:FF:000145">
    <property type="entry name" value="probable ATP-dependent RNA helicase DHX40"/>
    <property type="match status" value="1"/>
</dbReference>
<evidence type="ECO:0000259" key="7">
    <source>
        <dbReference type="PROSITE" id="PS51192"/>
    </source>
</evidence>
<feature type="domain" description="Helicase ATP-binding" evidence="7">
    <location>
        <begin position="62"/>
        <end position="225"/>
    </location>
</feature>
<dbReference type="SMART" id="SM00487">
    <property type="entry name" value="DEXDc"/>
    <property type="match status" value="1"/>
</dbReference>
<evidence type="ECO:0000313" key="9">
    <source>
        <dbReference type="EMBL" id="JAC49675.1"/>
    </source>
</evidence>
<dbReference type="CDD" id="cd18791">
    <property type="entry name" value="SF2_C_RHA"/>
    <property type="match status" value="1"/>
</dbReference>
<keyword evidence="2" id="KW-0547">Nucleotide-binding</keyword>
<dbReference type="PANTHER" id="PTHR18934">
    <property type="entry name" value="ATP-DEPENDENT RNA HELICASE"/>
    <property type="match status" value="1"/>
</dbReference>
<dbReference type="InterPro" id="IPR007502">
    <property type="entry name" value="Helicase-assoc_dom"/>
</dbReference>
<accession>A0A034W6B4</accession>
<evidence type="ECO:0000256" key="1">
    <source>
        <dbReference type="ARBA" id="ARBA00012552"/>
    </source>
</evidence>
<dbReference type="SUPFAM" id="SSF52540">
    <property type="entry name" value="P-loop containing nucleoside triphosphate hydrolases"/>
    <property type="match status" value="1"/>
</dbReference>
<dbReference type="InterPro" id="IPR014001">
    <property type="entry name" value="Helicase_ATP-bd"/>
</dbReference>
<feature type="domain" description="Helicase C-terminal" evidence="8">
    <location>
        <begin position="248"/>
        <end position="422"/>
    </location>
</feature>
<dbReference type="GO" id="GO:0003723">
    <property type="term" value="F:RNA binding"/>
    <property type="evidence" value="ECO:0007669"/>
    <property type="project" value="TreeGrafter"/>
</dbReference>
<dbReference type="InterPro" id="IPR011709">
    <property type="entry name" value="DEAD-box_helicase_OB_fold"/>
</dbReference>
<dbReference type="EMBL" id="GAKP01009277">
    <property type="protein sequence ID" value="JAC49675.1"/>
    <property type="molecule type" value="Transcribed_RNA"/>
</dbReference>
<dbReference type="Pfam" id="PF00271">
    <property type="entry name" value="Helicase_C"/>
    <property type="match status" value="1"/>
</dbReference>
<dbReference type="SMART" id="SM00490">
    <property type="entry name" value="HELICc"/>
    <property type="match status" value="1"/>
</dbReference>
<comment type="catalytic activity">
    <reaction evidence="6">
        <text>ATP + H2O = ADP + phosphate + H(+)</text>
        <dbReference type="Rhea" id="RHEA:13065"/>
        <dbReference type="ChEBI" id="CHEBI:15377"/>
        <dbReference type="ChEBI" id="CHEBI:15378"/>
        <dbReference type="ChEBI" id="CHEBI:30616"/>
        <dbReference type="ChEBI" id="CHEBI:43474"/>
        <dbReference type="ChEBI" id="CHEBI:456216"/>
        <dbReference type="EC" id="3.6.4.13"/>
    </reaction>
</comment>
<gene>
    <name evidence="9" type="primary">DHX35</name>
</gene>
<dbReference type="PROSITE" id="PS51192">
    <property type="entry name" value="HELICASE_ATP_BIND_1"/>
    <property type="match status" value="1"/>
</dbReference>
<keyword evidence="5" id="KW-0067">ATP-binding</keyword>
<dbReference type="OrthoDB" id="10253254at2759"/>
<dbReference type="PROSITE" id="PS51194">
    <property type="entry name" value="HELICASE_CTER"/>
    <property type="match status" value="1"/>
</dbReference>